<organism evidence="1 2">
    <name type="scientific">Auriscalpium vulgare</name>
    <dbReference type="NCBI Taxonomy" id="40419"/>
    <lineage>
        <taxon>Eukaryota</taxon>
        <taxon>Fungi</taxon>
        <taxon>Dikarya</taxon>
        <taxon>Basidiomycota</taxon>
        <taxon>Agaricomycotina</taxon>
        <taxon>Agaricomycetes</taxon>
        <taxon>Russulales</taxon>
        <taxon>Auriscalpiaceae</taxon>
        <taxon>Auriscalpium</taxon>
    </lineage>
</organism>
<protein>
    <submittedName>
        <fullName evidence="1">Uncharacterized protein</fullName>
    </submittedName>
</protein>
<proteinExistence type="predicted"/>
<gene>
    <name evidence="1" type="ORF">FA95DRAFT_1553040</name>
</gene>
<dbReference type="EMBL" id="MU275843">
    <property type="protein sequence ID" value="KAI0052773.1"/>
    <property type="molecule type" value="Genomic_DNA"/>
</dbReference>
<evidence type="ECO:0000313" key="1">
    <source>
        <dbReference type="EMBL" id="KAI0052773.1"/>
    </source>
</evidence>
<comment type="caution">
    <text evidence="1">The sequence shown here is derived from an EMBL/GenBank/DDBJ whole genome shotgun (WGS) entry which is preliminary data.</text>
</comment>
<accession>A0ACB8S9C8</accession>
<reference evidence="1" key="1">
    <citation type="submission" date="2021-02" db="EMBL/GenBank/DDBJ databases">
        <authorList>
            <consortium name="DOE Joint Genome Institute"/>
            <person name="Ahrendt S."/>
            <person name="Looney B.P."/>
            <person name="Miyauchi S."/>
            <person name="Morin E."/>
            <person name="Drula E."/>
            <person name="Courty P.E."/>
            <person name="Chicoki N."/>
            <person name="Fauchery L."/>
            <person name="Kohler A."/>
            <person name="Kuo A."/>
            <person name="Labutti K."/>
            <person name="Pangilinan J."/>
            <person name="Lipzen A."/>
            <person name="Riley R."/>
            <person name="Andreopoulos W."/>
            <person name="He G."/>
            <person name="Johnson J."/>
            <person name="Barry K.W."/>
            <person name="Grigoriev I.V."/>
            <person name="Nagy L."/>
            <person name="Hibbett D."/>
            <person name="Henrissat B."/>
            <person name="Matheny P.B."/>
            <person name="Labbe J."/>
            <person name="Martin F."/>
        </authorList>
    </citation>
    <scope>NUCLEOTIDE SEQUENCE</scope>
    <source>
        <strain evidence="1">FP105234-sp</strain>
    </source>
</reference>
<sequence length="534" mass="56477">MAALLEARRAKAALEGQGQEKLDFVLCTSHDLAPLLQEACGLPKQHFETRVFKDAYARWEKDLRKAAKNASRLQHSFLLSGCIAFASAQNLTDDQVNAVKQRLAEGATHSWELGTRAQTLLELEAPDFSVLTVGAQVPPPTPLNASSTSALSEVFAIVQKVVSEQSNTSATDGEPLVDGEGSAGDPASLGAAVLLANWTGLGGEDYAGAAQRQLEYLFGSAVPKTSDGAISHRVSQLQLWSDSVYMVPPFIASYGVTTSNRSMVEAAYTQIKLYRNYLSDSTANGLWKHILLGDGTDEGHWSTGNGWAAAGMLRVLGTMKNSQFSSSFKSEIKDLGTWTSNIHSGMFPLLQSNNLFKNYPDDSNSTNFDDAASTALIASTVYRLALLTGTHHYIPQAEKIRQTLFSASSSNARRAYGYPLYPRADSSPAPSSTATSPSSPASSSAAAEPSASAFASAAHFSEDGWLTPVVNPDNYGTQGSDSPESEAFVLMLHSAWRDWAAAGSPGANGAGALVAGRTGVGAGLLAALVAAVWL</sequence>
<evidence type="ECO:0000313" key="2">
    <source>
        <dbReference type="Proteomes" id="UP000814033"/>
    </source>
</evidence>
<reference evidence="1" key="2">
    <citation type="journal article" date="2022" name="New Phytol.">
        <title>Evolutionary transition to the ectomycorrhizal habit in the genomes of a hyperdiverse lineage of mushroom-forming fungi.</title>
        <authorList>
            <person name="Looney B."/>
            <person name="Miyauchi S."/>
            <person name="Morin E."/>
            <person name="Drula E."/>
            <person name="Courty P.E."/>
            <person name="Kohler A."/>
            <person name="Kuo A."/>
            <person name="LaButti K."/>
            <person name="Pangilinan J."/>
            <person name="Lipzen A."/>
            <person name="Riley R."/>
            <person name="Andreopoulos W."/>
            <person name="He G."/>
            <person name="Johnson J."/>
            <person name="Nolan M."/>
            <person name="Tritt A."/>
            <person name="Barry K.W."/>
            <person name="Grigoriev I.V."/>
            <person name="Nagy L.G."/>
            <person name="Hibbett D."/>
            <person name="Henrissat B."/>
            <person name="Matheny P.B."/>
            <person name="Labbe J."/>
            <person name="Martin F.M."/>
        </authorList>
    </citation>
    <scope>NUCLEOTIDE SEQUENCE</scope>
    <source>
        <strain evidence="1">FP105234-sp</strain>
    </source>
</reference>
<keyword evidence="2" id="KW-1185">Reference proteome</keyword>
<name>A0ACB8S9C8_9AGAM</name>
<dbReference type="Proteomes" id="UP000814033">
    <property type="component" value="Unassembled WGS sequence"/>
</dbReference>